<reference evidence="1" key="1">
    <citation type="journal article" date="2020" name="Stud. Mycol.">
        <title>101 Dothideomycetes genomes: a test case for predicting lifestyles and emergence of pathogens.</title>
        <authorList>
            <person name="Haridas S."/>
            <person name="Albert R."/>
            <person name="Binder M."/>
            <person name="Bloem J."/>
            <person name="Labutti K."/>
            <person name="Salamov A."/>
            <person name="Andreopoulos B."/>
            <person name="Baker S."/>
            <person name="Barry K."/>
            <person name="Bills G."/>
            <person name="Bluhm B."/>
            <person name="Cannon C."/>
            <person name="Castanera R."/>
            <person name="Culley D."/>
            <person name="Daum C."/>
            <person name="Ezra D."/>
            <person name="Gonzalez J."/>
            <person name="Henrissat B."/>
            <person name="Kuo A."/>
            <person name="Liang C."/>
            <person name="Lipzen A."/>
            <person name="Lutzoni F."/>
            <person name="Magnuson J."/>
            <person name="Mondo S."/>
            <person name="Nolan M."/>
            <person name="Ohm R."/>
            <person name="Pangilinan J."/>
            <person name="Park H.-J."/>
            <person name="Ramirez L."/>
            <person name="Alfaro M."/>
            <person name="Sun H."/>
            <person name="Tritt A."/>
            <person name="Yoshinaga Y."/>
            <person name="Zwiers L.-H."/>
            <person name="Turgeon B."/>
            <person name="Goodwin S."/>
            <person name="Spatafora J."/>
            <person name="Crous P."/>
            <person name="Grigoriev I."/>
        </authorList>
    </citation>
    <scope>NUCLEOTIDE SEQUENCE</scope>
    <source>
        <strain evidence="1">CBS 525.71</strain>
    </source>
</reference>
<gene>
    <name evidence="1" type="ORF">BU25DRAFT_197635</name>
</gene>
<accession>A0ACB6SEB5</accession>
<name>A0ACB6SEB5_9PLEO</name>
<protein>
    <submittedName>
        <fullName evidence="1">Uncharacterized protein</fullName>
    </submittedName>
</protein>
<dbReference type="EMBL" id="MU006704">
    <property type="protein sequence ID" value="KAF2631827.1"/>
    <property type="molecule type" value="Genomic_DNA"/>
</dbReference>
<evidence type="ECO:0000313" key="2">
    <source>
        <dbReference type="Proteomes" id="UP000799754"/>
    </source>
</evidence>
<keyword evidence="2" id="KW-1185">Reference proteome</keyword>
<evidence type="ECO:0000313" key="1">
    <source>
        <dbReference type="EMBL" id="KAF2631827.1"/>
    </source>
</evidence>
<sequence>MYWVYWVALAALSVFVVYMGMCMVFVSYQDLLGAHRTSPIHSIEVEVIARKVSLQTAEGECTGTWGQ</sequence>
<organism evidence="1 2">
    <name type="scientific">Macroventuria anomochaeta</name>
    <dbReference type="NCBI Taxonomy" id="301207"/>
    <lineage>
        <taxon>Eukaryota</taxon>
        <taxon>Fungi</taxon>
        <taxon>Dikarya</taxon>
        <taxon>Ascomycota</taxon>
        <taxon>Pezizomycotina</taxon>
        <taxon>Dothideomycetes</taxon>
        <taxon>Pleosporomycetidae</taxon>
        <taxon>Pleosporales</taxon>
        <taxon>Pleosporineae</taxon>
        <taxon>Didymellaceae</taxon>
        <taxon>Macroventuria</taxon>
    </lineage>
</organism>
<proteinExistence type="predicted"/>
<comment type="caution">
    <text evidence="1">The sequence shown here is derived from an EMBL/GenBank/DDBJ whole genome shotgun (WGS) entry which is preliminary data.</text>
</comment>
<dbReference type="Proteomes" id="UP000799754">
    <property type="component" value="Unassembled WGS sequence"/>
</dbReference>